<name>A0AAV7JB46_9METZ</name>
<comment type="similarity">
    <text evidence="2">Belongs to the YIP1 family.</text>
</comment>
<feature type="region of interest" description="Disordered" evidence="6">
    <location>
        <begin position="282"/>
        <end position="334"/>
    </location>
</feature>
<feature type="compositionally biased region" description="Basic residues" evidence="6">
    <location>
        <begin position="652"/>
        <end position="661"/>
    </location>
</feature>
<dbReference type="PANTHER" id="PTHR12822:SF2">
    <property type="entry name" value="PROTEIN YIPF"/>
    <property type="match status" value="1"/>
</dbReference>
<feature type="region of interest" description="Disordered" evidence="6">
    <location>
        <begin position="1"/>
        <end position="20"/>
    </location>
</feature>
<dbReference type="AlphaFoldDB" id="A0AAV7JB46"/>
<protein>
    <submittedName>
        <fullName evidence="10">Protein YIPF1-like</fullName>
    </submittedName>
</protein>
<organism evidence="10 11">
    <name type="scientific">Oopsacas minuta</name>
    <dbReference type="NCBI Taxonomy" id="111878"/>
    <lineage>
        <taxon>Eukaryota</taxon>
        <taxon>Metazoa</taxon>
        <taxon>Porifera</taxon>
        <taxon>Hexactinellida</taxon>
        <taxon>Hexasterophora</taxon>
        <taxon>Lyssacinosida</taxon>
        <taxon>Leucopsacidae</taxon>
        <taxon>Oopsacas</taxon>
    </lineage>
</organism>
<dbReference type="InterPro" id="IPR056445">
    <property type="entry name" value="TPR_HPS5"/>
</dbReference>
<feature type="transmembrane region" description="Helical" evidence="7">
    <location>
        <begin position="205"/>
        <end position="229"/>
    </location>
</feature>
<evidence type="ECO:0000256" key="2">
    <source>
        <dbReference type="ARBA" id="ARBA00010596"/>
    </source>
</evidence>
<comment type="subcellular location">
    <subcellularLocation>
        <location evidence="1">Membrane</location>
        <topology evidence="1">Multi-pass membrane protein</topology>
    </subcellularLocation>
</comment>
<feature type="domain" description="HPS5 TPR" evidence="9">
    <location>
        <begin position="927"/>
        <end position="1095"/>
    </location>
</feature>
<dbReference type="InterPro" id="IPR006977">
    <property type="entry name" value="Yip1_dom"/>
</dbReference>
<evidence type="ECO:0000256" key="1">
    <source>
        <dbReference type="ARBA" id="ARBA00004141"/>
    </source>
</evidence>
<feature type="transmembrane region" description="Helical" evidence="7">
    <location>
        <begin position="112"/>
        <end position="132"/>
    </location>
</feature>
<gene>
    <name evidence="10" type="ORF">LOD99_13185</name>
</gene>
<evidence type="ECO:0000259" key="9">
    <source>
        <dbReference type="Pfam" id="PF23758"/>
    </source>
</evidence>
<dbReference type="GO" id="GO:0016020">
    <property type="term" value="C:membrane"/>
    <property type="evidence" value="ECO:0007669"/>
    <property type="project" value="UniProtKB-SubCell"/>
</dbReference>
<dbReference type="GO" id="GO:0031267">
    <property type="term" value="F:small GTPase binding"/>
    <property type="evidence" value="ECO:0007669"/>
    <property type="project" value="InterPro"/>
</dbReference>
<feature type="compositionally biased region" description="Basic and acidic residues" evidence="6">
    <location>
        <begin position="587"/>
        <end position="605"/>
    </location>
</feature>
<sequence>MTDAFVELDQPQQAKEEEKPITTTSSKMFWKLEYYQQFFNVTTNDVGHRILSSMIPNRKGFIDVISSNPDLYGPLWVCITLIVTASMSGNIAKYFGNYGHSSWTFQFEEVTSLATILFVYTWIVPIVLWGVLAWRVGQSNTHSVFSMITLYGYSLSIYIPVSILWTVLIRFITIQWIITLLAAVLSGAVLAISFWPVIKRDRQKIAYGVIGAILLLHILLAVGFQLYFFRSVSSSSHPQQTILPTPFVTDNVNAIQIDTNNDKSVEIAMPDVVNMRNIPQQHEENEEPAPGENISDQGRAPSSKDIGTIMDHEGKQEVSRNANIDRGAHPNNSEKAEIQDLQVFENDIWISQGDPIQIRCTSLLHCTQLVKALSQLKLQSQISEILLEFGESSGGTADVIHDEKTSAEQVPDSEFTAISPSIEKQILSIESPQQELSTPVESTACITPDEHITQIMPLEEQQQIISEVIDNEEIVQIYSDTNNQTQELDKSSDQASGIVLDKDIKPLSEGGSTEYLDPPTIREEDSLTQQSIELEAVYSVGIIKNSFDENSLPFPKVSRIRKTQSLKDGDLTSNRSPKLVRKRSKKERSSGGREVRNLPRSRSECENEIVFEPSSELDPYSTDIFKDISMESERSSIQLDDSPISQHIPRSERKKKQKKRESKTEIQSTDTHLSKKTDSVIPQDGVSETVHSPDYNTDKVKESDLVELSKNNKIFEDFTLTSEQIWGDLESSEDDLSSNSQLISSWLSSFICLITSVPTSSLPGSHTITILSCLSTSSHFNTLQQLAISAMLSCCWQSISFPNPLIPTVSPASSDPSNFFFLQAPFLPISEVRCYLTQQYTLDRKRVYSLYSRGLQDFKEPISDLSSPELLDIESQSFPLQIHKDLQSGIELCVRKFPCILPWEIFSILFSNTESTHKLQSHPQSQIYLEYMEGLFLSVDEFAYNSSLLKTAFTTDHDSFIAWSCLSLQFLPTLNELSIDNNINLPRPNSHQLEWKYKRVWELIFNCNVIPTELAEECLAHFKQHCFWLGVISCYFMLNRKEEATVILLQLHDNSLLKQSNSAWAKYPNSLSDWKLTIHMFLSVFDAEFSHAAREDISDRISQILRLAVREIGCLSVIEILRDILPPLEKTTSIKTWFPYEILLKLVQISNVNKEKSKIAFHLLERLDEELWKQKPNAISLQFLLHENISSRKSSFTLETSGHQWGIRAKRNEFRCQSCFTDIMSPLPVLPSDIQMFACGHSYHKACLLEEACTLCLSESIV</sequence>
<keyword evidence="5 7" id="KW-0472">Membrane</keyword>
<evidence type="ECO:0000313" key="10">
    <source>
        <dbReference type="EMBL" id="KAI6645927.1"/>
    </source>
</evidence>
<evidence type="ECO:0000256" key="6">
    <source>
        <dbReference type="SAM" id="MobiDB-lite"/>
    </source>
</evidence>
<dbReference type="Proteomes" id="UP001165289">
    <property type="component" value="Unassembled WGS sequence"/>
</dbReference>
<feature type="region of interest" description="Disordered" evidence="6">
    <location>
        <begin position="485"/>
        <end position="523"/>
    </location>
</feature>
<evidence type="ECO:0000259" key="8">
    <source>
        <dbReference type="Pfam" id="PF04893"/>
    </source>
</evidence>
<evidence type="ECO:0000256" key="4">
    <source>
        <dbReference type="ARBA" id="ARBA00022989"/>
    </source>
</evidence>
<accession>A0AAV7JB46</accession>
<evidence type="ECO:0000256" key="3">
    <source>
        <dbReference type="ARBA" id="ARBA00022692"/>
    </source>
</evidence>
<dbReference type="EMBL" id="JAKMXF010000365">
    <property type="protein sequence ID" value="KAI6645927.1"/>
    <property type="molecule type" value="Genomic_DNA"/>
</dbReference>
<feature type="region of interest" description="Disordered" evidence="6">
    <location>
        <begin position="563"/>
        <end position="613"/>
    </location>
</feature>
<evidence type="ECO:0000256" key="5">
    <source>
        <dbReference type="ARBA" id="ARBA00023136"/>
    </source>
</evidence>
<feature type="domain" description="Yip1" evidence="8">
    <location>
        <begin position="58"/>
        <end position="222"/>
    </location>
</feature>
<evidence type="ECO:0000256" key="7">
    <source>
        <dbReference type="SAM" id="Phobius"/>
    </source>
</evidence>
<feature type="transmembrane region" description="Helical" evidence="7">
    <location>
        <begin position="71"/>
        <end position="92"/>
    </location>
</feature>
<feature type="transmembrane region" description="Helical" evidence="7">
    <location>
        <begin position="144"/>
        <end position="168"/>
    </location>
</feature>
<feature type="transmembrane region" description="Helical" evidence="7">
    <location>
        <begin position="174"/>
        <end position="198"/>
    </location>
</feature>
<dbReference type="GO" id="GO:0005794">
    <property type="term" value="C:Golgi apparatus"/>
    <property type="evidence" value="ECO:0007669"/>
    <property type="project" value="InterPro"/>
</dbReference>
<dbReference type="Pfam" id="PF23758">
    <property type="entry name" value="TPR_HPS5"/>
    <property type="match status" value="1"/>
</dbReference>
<dbReference type="GO" id="GO:0016192">
    <property type="term" value="P:vesicle-mediated transport"/>
    <property type="evidence" value="ECO:0007669"/>
    <property type="project" value="InterPro"/>
</dbReference>
<proteinExistence type="inferred from homology"/>
<keyword evidence="11" id="KW-1185">Reference proteome</keyword>
<dbReference type="Pfam" id="PF04893">
    <property type="entry name" value="Yip1"/>
    <property type="match status" value="1"/>
</dbReference>
<comment type="caution">
    <text evidence="10">The sequence shown here is derived from an EMBL/GenBank/DDBJ whole genome shotgun (WGS) entry which is preliminary data.</text>
</comment>
<dbReference type="InterPro" id="IPR039765">
    <property type="entry name" value="Yip5/YIPF1/YIPF2"/>
</dbReference>
<keyword evidence="4 7" id="KW-1133">Transmembrane helix</keyword>
<reference evidence="10 11" key="1">
    <citation type="journal article" date="2023" name="BMC Biol.">
        <title>The compact genome of the sponge Oopsacas minuta (Hexactinellida) is lacking key metazoan core genes.</title>
        <authorList>
            <person name="Santini S."/>
            <person name="Schenkelaars Q."/>
            <person name="Jourda C."/>
            <person name="Duchesne M."/>
            <person name="Belahbib H."/>
            <person name="Rocher C."/>
            <person name="Selva M."/>
            <person name="Riesgo A."/>
            <person name="Vervoort M."/>
            <person name="Leys S.P."/>
            <person name="Kodjabachian L."/>
            <person name="Le Bivic A."/>
            <person name="Borchiellini C."/>
            <person name="Claverie J.M."/>
            <person name="Renard E."/>
        </authorList>
    </citation>
    <scope>NUCLEOTIDE SEQUENCE [LARGE SCALE GENOMIC DNA]</scope>
    <source>
        <strain evidence="10">SPO-2</strain>
    </source>
</reference>
<feature type="region of interest" description="Disordered" evidence="6">
    <location>
        <begin position="633"/>
        <end position="698"/>
    </location>
</feature>
<dbReference type="PANTHER" id="PTHR12822">
    <property type="entry name" value="PROTEIN YIPF"/>
    <property type="match status" value="1"/>
</dbReference>
<feature type="compositionally biased region" description="Polar residues" evidence="6">
    <location>
        <begin position="635"/>
        <end position="645"/>
    </location>
</feature>
<evidence type="ECO:0000313" key="11">
    <source>
        <dbReference type="Proteomes" id="UP001165289"/>
    </source>
</evidence>
<keyword evidence="3 7" id="KW-0812">Transmembrane</keyword>